<dbReference type="GO" id="GO:0005524">
    <property type="term" value="F:ATP binding"/>
    <property type="evidence" value="ECO:0007669"/>
    <property type="project" value="UniProtKB-KW"/>
</dbReference>
<reference evidence="11" key="1">
    <citation type="journal article" date="2019" name="Int. J. Syst. Evol. Microbiol.">
        <title>The Global Catalogue of Microorganisms (GCM) 10K type strain sequencing project: providing services to taxonomists for standard genome sequencing and annotation.</title>
        <authorList>
            <consortium name="The Broad Institute Genomics Platform"/>
            <consortium name="The Broad Institute Genome Sequencing Center for Infectious Disease"/>
            <person name="Wu L."/>
            <person name="Ma J."/>
        </authorList>
    </citation>
    <scope>NUCLEOTIDE SEQUENCE [LARGE SCALE GENOMIC DNA]</scope>
    <source>
        <strain evidence="11">CCM 7132</strain>
    </source>
</reference>
<feature type="transmembrane region" description="Helical" evidence="7">
    <location>
        <begin position="36"/>
        <end position="59"/>
    </location>
</feature>
<dbReference type="SMART" id="SM00382">
    <property type="entry name" value="AAA"/>
    <property type="match status" value="1"/>
</dbReference>
<evidence type="ECO:0000256" key="4">
    <source>
        <dbReference type="ARBA" id="ARBA00022840"/>
    </source>
</evidence>
<dbReference type="InterPro" id="IPR003439">
    <property type="entry name" value="ABC_transporter-like_ATP-bd"/>
</dbReference>
<dbReference type="Gene3D" id="1.20.1560.10">
    <property type="entry name" value="ABC transporter type 1, transmembrane domain"/>
    <property type="match status" value="1"/>
</dbReference>
<dbReference type="RefSeq" id="WP_229719779.1">
    <property type="nucleotide sequence ID" value="NZ_BMCH01000004.1"/>
</dbReference>
<evidence type="ECO:0000313" key="11">
    <source>
        <dbReference type="Proteomes" id="UP000637769"/>
    </source>
</evidence>
<evidence type="ECO:0000313" key="10">
    <source>
        <dbReference type="EMBL" id="GGC32183.1"/>
    </source>
</evidence>
<name>A0ABQ1M288_9PROT</name>
<evidence type="ECO:0000256" key="5">
    <source>
        <dbReference type="ARBA" id="ARBA00022989"/>
    </source>
</evidence>
<evidence type="ECO:0000259" key="9">
    <source>
        <dbReference type="PROSITE" id="PS50929"/>
    </source>
</evidence>
<comment type="subcellular location">
    <subcellularLocation>
        <location evidence="1">Cell membrane</location>
        <topology evidence="1">Multi-pass membrane protein</topology>
    </subcellularLocation>
</comment>
<accession>A0ABQ1M288</accession>
<dbReference type="SUPFAM" id="SSF90123">
    <property type="entry name" value="ABC transporter transmembrane region"/>
    <property type="match status" value="1"/>
</dbReference>
<feature type="transmembrane region" description="Helical" evidence="7">
    <location>
        <begin position="65"/>
        <end position="83"/>
    </location>
</feature>
<comment type="caution">
    <text evidence="10">The sequence shown here is derived from an EMBL/GenBank/DDBJ whole genome shotgun (WGS) entry which is preliminary data.</text>
</comment>
<gene>
    <name evidence="10" type="ORF">GCM10007207_17090</name>
</gene>
<evidence type="ECO:0000256" key="7">
    <source>
        <dbReference type="SAM" id="Phobius"/>
    </source>
</evidence>
<keyword evidence="5 7" id="KW-1133">Transmembrane helix</keyword>
<dbReference type="Pfam" id="PF00005">
    <property type="entry name" value="ABC_tran"/>
    <property type="match status" value="1"/>
</dbReference>
<evidence type="ECO:0000256" key="2">
    <source>
        <dbReference type="ARBA" id="ARBA00022692"/>
    </source>
</evidence>
<dbReference type="Proteomes" id="UP000637769">
    <property type="component" value="Unassembled WGS sequence"/>
</dbReference>
<feature type="domain" description="ABC transmembrane type-1" evidence="9">
    <location>
        <begin position="40"/>
        <end position="318"/>
    </location>
</feature>
<dbReference type="InterPro" id="IPR036640">
    <property type="entry name" value="ABC1_TM_sf"/>
</dbReference>
<dbReference type="PANTHER" id="PTHR24221:SF653">
    <property type="entry name" value="TRANSPORT ATP-BINDING PROTEIN CYDC"/>
    <property type="match status" value="1"/>
</dbReference>
<evidence type="ECO:0000256" key="1">
    <source>
        <dbReference type="ARBA" id="ARBA00004651"/>
    </source>
</evidence>
<proteinExistence type="predicted"/>
<dbReference type="InterPro" id="IPR039421">
    <property type="entry name" value="Type_1_exporter"/>
</dbReference>
<evidence type="ECO:0000256" key="3">
    <source>
        <dbReference type="ARBA" id="ARBA00022741"/>
    </source>
</evidence>
<dbReference type="Pfam" id="PF00664">
    <property type="entry name" value="ABC_membrane"/>
    <property type="match status" value="1"/>
</dbReference>
<dbReference type="InterPro" id="IPR003593">
    <property type="entry name" value="AAA+_ATPase"/>
</dbReference>
<evidence type="ECO:0000259" key="8">
    <source>
        <dbReference type="PROSITE" id="PS50893"/>
    </source>
</evidence>
<keyword evidence="3" id="KW-0547">Nucleotide-binding</keyword>
<dbReference type="PROSITE" id="PS50929">
    <property type="entry name" value="ABC_TM1F"/>
    <property type="match status" value="1"/>
</dbReference>
<feature type="transmembrane region" description="Helical" evidence="7">
    <location>
        <begin position="175"/>
        <end position="195"/>
    </location>
</feature>
<feature type="domain" description="ABC transporter" evidence="8">
    <location>
        <begin position="348"/>
        <end position="566"/>
    </location>
</feature>
<organism evidence="10 11">
    <name type="scientific">Asaia siamensis</name>
    <dbReference type="NCBI Taxonomy" id="110479"/>
    <lineage>
        <taxon>Bacteria</taxon>
        <taxon>Pseudomonadati</taxon>
        <taxon>Pseudomonadota</taxon>
        <taxon>Alphaproteobacteria</taxon>
        <taxon>Acetobacterales</taxon>
        <taxon>Acetobacteraceae</taxon>
        <taxon>Asaia</taxon>
    </lineage>
</organism>
<keyword evidence="6 7" id="KW-0472">Membrane</keyword>
<dbReference type="InterPro" id="IPR027417">
    <property type="entry name" value="P-loop_NTPase"/>
</dbReference>
<feature type="transmembrane region" description="Helical" evidence="7">
    <location>
        <begin position="146"/>
        <end position="168"/>
    </location>
</feature>
<dbReference type="InterPro" id="IPR011527">
    <property type="entry name" value="ABC1_TM_dom"/>
</dbReference>
<evidence type="ECO:0000256" key="6">
    <source>
        <dbReference type="ARBA" id="ARBA00023136"/>
    </source>
</evidence>
<dbReference type="NCBIfam" id="TIGR02868">
    <property type="entry name" value="CydC"/>
    <property type="match status" value="1"/>
</dbReference>
<feature type="transmembrane region" description="Helical" evidence="7">
    <location>
        <begin position="270"/>
        <end position="303"/>
    </location>
</feature>
<protein>
    <submittedName>
        <fullName evidence="10">Cysteine/glutathione ABC transporter ATP-binding protein/permease CydC</fullName>
    </submittedName>
</protein>
<dbReference type="PROSITE" id="PS50893">
    <property type="entry name" value="ABC_TRANSPORTER_2"/>
    <property type="match status" value="1"/>
</dbReference>
<keyword evidence="11" id="KW-1185">Reference proteome</keyword>
<dbReference type="PANTHER" id="PTHR24221">
    <property type="entry name" value="ATP-BINDING CASSETTE SUB-FAMILY B"/>
    <property type="match status" value="1"/>
</dbReference>
<dbReference type="SUPFAM" id="SSF52540">
    <property type="entry name" value="P-loop containing nucleoside triphosphate hydrolases"/>
    <property type="match status" value="1"/>
</dbReference>
<keyword evidence="4 10" id="KW-0067">ATP-binding</keyword>
<dbReference type="InterPro" id="IPR014223">
    <property type="entry name" value="ABC_CydC/D"/>
</dbReference>
<dbReference type="Gene3D" id="3.40.50.300">
    <property type="entry name" value="P-loop containing nucleotide triphosphate hydrolases"/>
    <property type="match status" value="1"/>
</dbReference>
<dbReference type="EMBL" id="BMCH01000004">
    <property type="protein sequence ID" value="GGC32183.1"/>
    <property type="molecule type" value="Genomic_DNA"/>
</dbReference>
<keyword evidence="2 7" id="KW-0812">Transmembrane</keyword>
<sequence>MSDSMKATPCMTARRQAELHHRRGALRRILSIWRPFYGRLGFGLLLSALALLSSLALMWNAGLGVSALAVGTALALGVLRLFGGARIVLRYAERLFAHDAMFRALAALRVWFFTHLARGAAAGLGFRRAGDLMNRLVGDIELLDNLYLRIAVPVLGILVSLPVLALVAGRQDWHLGVLLAGLFLIAAVLVPLLAAQRAAKRSGKMRHAESSLRVAALDLATGLREARAFSGEDRLAERIIREEARLHDAQRAQQRAMAGAGAFSYLSGQMALAVILLALAGIAGLGVSFLSGVALVFLTGTVFESVATLARTSVLAGQVSQAAQRVVAIADQEKPAAAGCLAPEGGDIVLRDVHFRWGGSRAAVLDGLSMTIHAGEHVALIGPSGAGKSSLAALLLKVAAPESGQILFGGHTLDTLDTESLRSRIGWLSQATHLFADSIRNNLLLGRENVDDARLWDALERAEIAEAVQALPDGLDSWVGESGTRLSGGQGRRIALARTLLQDAQVMVLDEPATGLDSATERAFLETLGRTMTGRTVILIAHRLTGVEKLDHAWRLEGGKAHPLPL</sequence>